<comment type="caution">
    <text evidence="3">The sequence shown here is derived from an EMBL/GenBank/DDBJ whole genome shotgun (WGS) entry which is preliminary data.</text>
</comment>
<accession>A0ABR5JB99</accession>
<dbReference type="Pfam" id="PF13489">
    <property type="entry name" value="Methyltransf_23"/>
    <property type="match status" value="1"/>
</dbReference>
<keyword evidence="1" id="KW-0489">Methyltransferase</keyword>
<dbReference type="CDD" id="cd02440">
    <property type="entry name" value="AdoMet_MTases"/>
    <property type="match status" value="1"/>
</dbReference>
<protein>
    <recommendedName>
        <fullName evidence="5">Methyltransferase domain-containing protein</fullName>
    </recommendedName>
</protein>
<name>A0ABR5JB99_9ACTN</name>
<dbReference type="Gene3D" id="3.40.50.150">
    <property type="entry name" value="Vaccinia Virus protein VP39"/>
    <property type="match status" value="1"/>
</dbReference>
<gene>
    <name evidence="3" type="ORF">ADK38_07770</name>
</gene>
<dbReference type="Proteomes" id="UP000037020">
    <property type="component" value="Unassembled WGS sequence"/>
</dbReference>
<dbReference type="RefSeq" id="WP_030874652.1">
    <property type="nucleotide sequence ID" value="NZ_JBIRHZ010000007.1"/>
</dbReference>
<dbReference type="PANTHER" id="PTHR44942:SF4">
    <property type="entry name" value="METHYLTRANSFERASE TYPE 11 DOMAIN-CONTAINING PROTEIN"/>
    <property type="match status" value="1"/>
</dbReference>
<evidence type="ECO:0008006" key="5">
    <source>
        <dbReference type="Google" id="ProtNLM"/>
    </source>
</evidence>
<dbReference type="InterPro" id="IPR051052">
    <property type="entry name" value="Diverse_substrate_MTase"/>
</dbReference>
<keyword evidence="2" id="KW-0808">Transferase</keyword>
<organism evidence="3 4">
    <name type="scientific">Streptomyces varsoviensis</name>
    <dbReference type="NCBI Taxonomy" id="67373"/>
    <lineage>
        <taxon>Bacteria</taxon>
        <taxon>Bacillati</taxon>
        <taxon>Actinomycetota</taxon>
        <taxon>Actinomycetes</taxon>
        <taxon>Kitasatosporales</taxon>
        <taxon>Streptomycetaceae</taxon>
        <taxon>Streptomyces</taxon>
    </lineage>
</organism>
<evidence type="ECO:0000313" key="3">
    <source>
        <dbReference type="EMBL" id="KOG90607.1"/>
    </source>
</evidence>
<reference evidence="3 4" key="1">
    <citation type="submission" date="2015-07" db="EMBL/GenBank/DDBJ databases">
        <authorList>
            <person name="Ju K.-S."/>
            <person name="Doroghazi J.R."/>
            <person name="Metcalf W.W."/>
        </authorList>
    </citation>
    <scope>NUCLEOTIDE SEQUENCE [LARGE SCALE GENOMIC DNA]</scope>
    <source>
        <strain evidence="3 4">NRRL B-3589</strain>
    </source>
</reference>
<dbReference type="EMBL" id="LGUT01000639">
    <property type="protein sequence ID" value="KOG90607.1"/>
    <property type="molecule type" value="Genomic_DNA"/>
</dbReference>
<dbReference type="InterPro" id="IPR029063">
    <property type="entry name" value="SAM-dependent_MTases_sf"/>
</dbReference>
<evidence type="ECO:0000256" key="2">
    <source>
        <dbReference type="ARBA" id="ARBA00022679"/>
    </source>
</evidence>
<evidence type="ECO:0000256" key="1">
    <source>
        <dbReference type="ARBA" id="ARBA00022603"/>
    </source>
</evidence>
<evidence type="ECO:0000313" key="4">
    <source>
        <dbReference type="Proteomes" id="UP000037020"/>
    </source>
</evidence>
<dbReference type="PANTHER" id="PTHR44942">
    <property type="entry name" value="METHYLTRANSF_11 DOMAIN-CONTAINING PROTEIN"/>
    <property type="match status" value="1"/>
</dbReference>
<proteinExistence type="predicted"/>
<keyword evidence="4" id="KW-1185">Reference proteome</keyword>
<dbReference type="SUPFAM" id="SSF53335">
    <property type="entry name" value="S-adenosyl-L-methionine-dependent methyltransferases"/>
    <property type="match status" value="1"/>
</dbReference>
<sequence>MTMDREALWDTYWADLPEQSGEAFWDSDPAHNAVRHLPMLRPHFDPALPVMDLGCGNGTQSPVLAEHFERVIGVDIAQAAIDMACQSNARPNVEYFRFDVMETGEAHALHERIGDVNVYMRALFHQLPYDHRAPAVETLAALVGRRGRVFCQEPTKVTWSVVHRLLFESEESLPKLERLFNQFQFGLSPGQEVDTELEDLFEKTGFEIIEAGDIHMRTTETLADGTPLDLSTRYVIAHLA</sequence>